<dbReference type="EMBL" id="FOKI01000008">
    <property type="protein sequence ID" value="SFA98721.1"/>
    <property type="molecule type" value="Genomic_DNA"/>
</dbReference>
<dbReference type="Pfam" id="PF03272">
    <property type="entry name" value="Mucin_bdg"/>
    <property type="match status" value="1"/>
</dbReference>
<keyword evidence="3" id="KW-1185">Reference proteome</keyword>
<proteinExistence type="predicted"/>
<evidence type="ECO:0000313" key="3">
    <source>
        <dbReference type="Proteomes" id="UP000198619"/>
    </source>
</evidence>
<name>A0A1I0XCL3_9CLOT</name>
<feature type="domain" description="Putative mucin/carbohydrate-binding" evidence="1">
    <location>
        <begin position="2"/>
        <end position="87"/>
    </location>
</feature>
<evidence type="ECO:0000259" key="1">
    <source>
        <dbReference type="Pfam" id="PF03272"/>
    </source>
</evidence>
<dbReference type="Proteomes" id="UP000198619">
    <property type="component" value="Unassembled WGS sequence"/>
</dbReference>
<evidence type="ECO:0000313" key="2">
    <source>
        <dbReference type="EMBL" id="SFA98721.1"/>
    </source>
</evidence>
<dbReference type="RefSeq" id="WP_090039921.1">
    <property type="nucleotide sequence ID" value="NZ_FOKI01000008.1"/>
</dbReference>
<reference evidence="2 3" key="1">
    <citation type="submission" date="2016-10" db="EMBL/GenBank/DDBJ databases">
        <authorList>
            <person name="de Groot N.N."/>
        </authorList>
    </citation>
    <scope>NUCLEOTIDE SEQUENCE [LARGE SCALE GENOMIC DNA]</scope>
    <source>
        <strain evidence="2 3">DSM 12271</strain>
    </source>
</reference>
<gene>
    <name evidence="2" type="ORF">SAMN04488528_100820</name>
</gene>
<organism evidence="2 3">
    <name type="scientific">Clostridium frigidicarnis</name>
    <dbReference type="NCBI Taxonomy" id="84698"/>
    <lineage>
        <taxon>Bacteria</taxon>
        <taxon>Bacillati</taxon>
        <taxon>Bacillota</taxon>
        <taxon>Clostridia</taxon>
        <taxon>Eubacteriales</taxon>
        <taxon>Clostridiaceae</taxon>
        <taxon>Clostridium</taxon>
    </lineage>
</organism>
<sequence>MKNGNSHVDFIDSYASILIQNTKKETIYSKDFIGTTNYPKNSEIVALEEGTLITFKYLEATDRLQIVNTENEAKLQKGTSVTYEVVASALKKIS</sequence>
<accession>A0A1I0XCL3</accession>
<protein>
    <submittedName>
        <fullName evidence="2">Putative mucin or carbohydrate-binding module</fullName>
    </submittedName>
</protein>
<dbReference type="AlphaFoldDB" id="A0A1I0XCL3"/>
<dbReference type="InterPro" id="IPR004954">
    <property type="entry name" value="Mucin-bd"/>
</dbReference>